<protein>
    <submittedName>
        <fullName evidence="1">Uncharacterized protein</fullName>
    </submittedName>
</protein>
<evidence type="ECO:0000313" key="2">
    <source>
        <dbReference type="Proteomes" id="UP000035955"/>
    </source>
</evidence>
<reference evidence="1 2" key="1">
    <citation type="submission" date="2015-03" db="EMBL/GenBank/DDBJ databases">
        <title>Genome sequencing of Methylobacterium variabile DSM 16961.</title>
        <authorList>
            <person name="Chaudhry V."/>
            <person name="Patil P.B."/>
        </authorList>
    </citation>
    <scope>NUCLEOTIDE SEQUENCE [LARGE SCALE GENOMIC DNA]</scope>
    <source>
        <strain evidence="1 2">DSM 16961</strain>
    </source>
</reference>
<evidence type="ECO:0000313" key="1">
    <source>
        <dbReference type="EMBL" id="KMO42084.1"/>
    </source>
</evidence>
<dbReference type="EMBL" id="LABY01000024">
    <property type="protein sequence ID" value="KMO42084.1"/>
    <property type="molecule type" value="Genomic_DNA"/>
</dbReference>
<dbReference type="Proteomes" id="UP000035955">
    <property type="component" value="Unassembled WGS sequence"/>
</dbReference>
<keyword evidence="2" id="KW-1185">Reference proteome</keyword>
<accession>A0A0J6T832</accession>
<name>A0A0J6T832_9HYPH</name>
<gene>
    <name evidence="1" type="ORF">VQ02_03980</name>
</gene>
<dbReference type="AlphaFoldDB" id="A0A0J6T832"/>
<sequence>MIELVDPACSLCGLDHQTSLFEDAQVLGDGGPSDRHSVGELADRAGTACETLEDLPPSRIAERCDRERGLCVSHGLL</sequence>
<organism evidence="1 2">
    <name type="scientific">Methylobacterium variabile</name>
    <dbReference type="NCBI Taxonomy" id="298794"/>
    <lineage>
        <taxon>Bacteria</taxon>
        <taxon>Pseudomonadati</taxon>
        <taxon>Pseudomonadota</taxon>
        <taxon>Alphaproteobacteria</taxon>
        <taxon>Hyphomicrobiales</taxon>
        <taxon>Methylobacteriaceae</taxon>
        <taxon>Methylobacterium</taxon>
    </lineage>
</organism>
<proteinExistence type="predicted"/>
<comment type="caution">
    <text evidence="1">The sequence shown here is derived from an EMBL/GenBank/DDBJ whole genome shotgun (WGS) entry which is preliminary data.</text>
</comment>